<dbReference type="GO" id="GO:0006777">
    <property type="term" value="P:Mo-molybdopterin cofactor biosynthetic process"/>
    <property type="evidence" value="ECO:0007669"/>
    <property type="project" value="InterPro"/>
</dbReference>
<dbReference type="PANTHER" id="PTHR40072">
    <property type="entry name" value="MOLYBDOPTERIN-GUANINE DINUCLEOTIDE BIOSYNTHESIS ADAPTER PROTEIN-RELATED"/>
    <property type="match status" value="1"/>
</dbReference>
<proteinExistence type="predicted"/>
<dbReference type="EMBL" id="CP002452">
    <property type="protein sequence ID" value="ADV46348.1"/>
    <property type="molecule type" value="Genomic_DNA"/>
</dbReference>
<gene>
    <name evidence="2" type="ordered locus">Nitsa_1092</name>
</gene>
<evidence type="ECO:0000313" key="2">
    <source>
        <dbReference type="EMBL" id="ADV46348.1"/>
    </source>
</evidence>
<protein>
    <submittedName>
        <fullName evidence="2">Molybdopterin-guanine dinucleotide biosynthesis protein B</fullName>
    </submittedName>
</protein>
<dbReference type="KEGG" id="nsa:Nitsa_1092"/>
<sequence length="168" mass="18942">MEYKAVAFTGPSNSGKTTLIEKIAKKLVPDRAVAIIKHDPSDKARFDREGKDSDRFFKTGAETAVLSPTRTTLFSHRPRTIEEVARLFGEFDLLMVEGLKHFPLPRIGIFRGTIDPDYLDVLQAVAVDQTVPDEELSALPDRIEVLDLNDIDAIIRWIDRHATLLKKD</sequence>
<dbReference type="InterPro" id="IPR052539">
    <property type="entry name" value="MGD_biosynthesis_adapter"/>
</dbReference>
<organism evidence="2 3">
    <name type="scientific">Nitratifractor salsuginis (strain DSM 16511 / JCM 12458 / E9I37-1)</name>
    <dbReference type="NCBI Taxonomy" id="749222"/>
    <lineage>
        <taxon>Bacteria</taxon>
        <taxon>Pseudomonadati</taxon>
        <taxon>Campylobacterota</taxon>
        <taxon>Epsilonproteobacteria</taxon>
        <taxon>Campylobacterales</taxon>
        <taxon>Sulfurovaceae</taxon>
        <taxon>Nitratifractor</taxon>
    </lineage>
</organism>
<keyword evidence="3" id="KW-1185">Reference proteome</keyword>
<dbReference type="NCBIfam" id="TIGR00176">
    <property type="entry name" value="mobB"/>
    <property type="match status" value="1"/>
</dbReference>
<reference evidence="2 3" key="1">
    <citation type="journal article" date="2011" name="Stand. Genomic Sci.">
        <title>Complete genome sequence of Nitratifractor salsuginis type strain (E9I37-1).</title>
        <authorList>
            <person name="Anderson I."/>
            <person name="Sikorski J."/>
            <person name="Zeytun A."/>
            <person name="Nolan M."/>
            <person name="Lapidus A."/>
            <person name="Lucas S."/>
            <person name="Hammon N."/>
            <person name="Deshpande S."/>
            <person name="Cheng J.F."/>
            <person name="Tapia R."/>
            <person name="Han C."/>
            <person name="Goodwin L."/>
            <person name="Pitluck S."/>
            <person name="Liolios K."/>
            <person name="Pagani I."/>
            <person name="Ivanova N."/>
            <person name="Huntemann M."/>
            <person name="Mavromatis K."/>
            <person name="Ovchinikova G."/>
            <person name="Pati A."/>
            <person name="Chen A."/>
            <person name="Palaniappan K."/>
            <person name="Land M."/>
            <person name="Hauser L."/>
            <person name="Brambilla E.M."/>
            <person name="Ngatchou-Djao O.D."/>
            <person name="Rohde M."/>
            <person name="Tindall B.J."/>
            <person name="Goker M."/>
            <person name="Detter J.C."/>
            <person name="Woyke T."/>
            <person name="Bristow J."/>
            <person name="Eisen J.A."/>
            <person name="Markowitz V."/>
            <person name="Hugenholtz P."/>
            <person name="Klenk H.P."/>
            <person name="Kyrpides N.C."/>
        </authorList>
    </citation>
    <scope>NUCLEOTIDE SEQUENCE [LARGE SCALE GENOMIC DNA]</scope>
    <source>
        <strain evidence="3">DSM 16511 / JCM 12458 / E9I37-1</strain>
    </source>
</reference>
<dbReference type="PANTHER" id="PTHR40072:SF1">
    <property type="entry name" value="MOLYBDOPTERIN-GUANINE DINUCLEOTIDE BIOSYNTHESIS ADAPTER PROTEIN"/>
    <property type="match status" value="1"/>
</dbReference>
<dbReference type="OrthoDB" id="9786803at2"/>
<dbReference type="InterPro" id="IPR003593">
    <property type="entry name" value="AAA+_ATPase"/>
</dbReference>
<dbReference type="SMART" id="SM00382">
    <property type="entry name" value="AAA"/>
    <property type="match status" value="1"/>
</dbReference>
<dbReference type="InterPro" id="IPR004435">
    <property type="entry name" value="MobB_dom"/>
</dbReference>
<reference evidence="3" key="2">
    <citation type="submission" date="2011-01" db="EMBL/GenBank/DDBJ databases">
        <title>The complete genome of Nitratifractor salsuginis DSM 16511.</title>
        <authorList>
            <consortium name="US DOE Joint Genome Institute (JGI-PGF)"/>
            <person name="Lucas S."/>
            <person name="Copeland A."/>
            <person name="Lapidus A."/>
            <person name="Bruce D."/>
            <person name="Goodwin L."/>
            <person name="Pitluck S."/>
            <person name="Kyrpides N."/>
            <person name="Mavromatis K."/>
            <person name="Ivanova N."/>
            <person name="Mikhailova N."/>
            <person name="Zeytun A."/>
            <person name="Detter J.C."/>
            <person name="Tapia R."/>
            <person name="Han C."/>
            <person name="Land M."/>
            <person name="Hauser L."/>
            <person name="Markowitz V."/>
            <person name="Cheng J.-F."/>
            <person name="Hugenholtz P."/>
            <person name="Woyke T."/>
            <person name="Wu D."/>
            <person name="Tindall B."/>
            <person name="Schuetze A."/>
            <person name="Brambilla E."/>
            <person name="Klenk H.-P."/>
            <person name="Eisen J.A."/>
        </authorList>
    </citation>
    <scope>NUCLEOTIDE SEQUENCE [LARGE SCALE GENOMIC DNA]</scope>
    <source>
        <strain evidence="3">DSM 16511 / JCM 12458 / E9I37-1</strain>
    </source>
</reference>
<dbReference type="eggNOG" id="COG1763">
    <property type="taxonomic scope" value="Bacteria"/>
</dbReference>
<evidence type="ECO:0000259" key="1">
    <source>
        <dbReference type="SMART" id="SM00382"/>
    </source>
</evidence>
<dbReference type="RefSeq" id="WP_013554040.1">
    <property type="nucleotide sequence ID" value="NC_014935.1"/>
</dbReference>
<dbReference type="SUPFAM" id="SSF52540">
    <property type="entry name" value="P-loop containing nucleoside triphosphate hydrolases"/>
    <property type="match status" value="1"/>
</dbReference>
<feature type="domain" description="AAA+ ATPase" evidence="1">
    <location>
        <begin position="2"/>
        <end position="149"/>
    </location>
</feature>
<name>E6WXU1_NITSE</name>
<dbReference type="InterPro" id="IPR027417">
    <property type="entry name" value="P-loop_NTPase"/>
</dbReference>
<dbReference type="STRING" id="749222.Nitsa_1092"/>
<dbReference type="Gene3D" id="3.40.50.300">
    <property type="entry name" value="P-loop containing nucleotide triphosphate hydrolases"/>
    <property type="match status" value="1"/>
</dbReference>
<dbReference type="Pfam" id="PF03205">
    <property type="entry name" value="MobB"/>
    <property type="match status" value="1"/>
</dbReference>
<dbReference type="AlphaFoldDB" id="E6WXU1"/>
<dbReference type="GO" id="GO:0005525">
    <property type="term" value="F:GTP binding"/>
    <property type="evidence" value="ECO:0007669"/>
    <property type="project" value="InterPro"/>
</dbReference>
<evidence type="ECO:0000313" key="3">
    <source>
        <dbReference type="Proteomes" id="UP000008633"/>
    </source>
</evidence>
<dbReference type="Proteomes" id="UP000008633">
    <property type="component" value="Chromosome"/>
</dbReference>
<dbReference type="HOGENOM" id="CLU_068199_2_0_7"/>
<accession>E6WXU1</accession>